<dbReference type="GO" id="GO:0005222">
    <property type="term" value="F:intracellularly cAMP-activated cation channel activity"/>
    <property type="evidence" value="ECO:0007669"/>
    <property type="project" value="TreeGrafter"/>
</dbReference>
<dbReference type="GO" id="GO:0017071">
    <property type="term" value="C:intracellular cyclic nucleotide activated cation channel complex"/>
    <property type="evidence" value="ECO:0007669"/>
    <property type="project" value="TreeGrafter"/>
</dbReference>
<reference evidence="12 13" key="1">
    <citation type="submission" date="2019-09" db="EMBL/GenBank/DDBJ databases">
        <title>Bird 10,000 Genomes (B10K) Project - Family phase.</title>
        <authorList>
            <person name="Zhang G."/>
        </authorList>
    </citation>
    <scope>NUCLEOTIDE SEQUENCE [LARGE SCALE GENOMIC DNA]</scope>
    <source>
        <strain evidence="12">B10K-DU-029-49</strain>
        <tissue evidence="12">Liver</tissue>
    </source>
</reference>
<dbReference type="SUPFAM" id="SSF51206">
    <property type="entry name" value="cAMP-binding domain-like"/>
    <property type="match status" value="1"/>
</dbReference>
<accession>A0A7K6HKP8</accession>
<gene>
    <name evidence="12" type="primary">Cnga4</name>
    <name evidence="12" type="ORF">DASBRO_R12998</name>
</gene>
<dbReference type="PANTHER" id="PTHR45638:SF2">
    <property type="entry name" value="CYCLIC NUCLEOTIDE-GATED CATION CHANNEL ALPHA-4"/>
    <property type="match status" value="1"/>
</dbReference>
<dbReference type="InterPro" id="IPR000595">
    <property type="entry name" value="cNMP-bd_dom"/>
</dbReference>
<evidence type="ECO:0000313" key="13">
    <source>
        <dbReference type="Proteomes" id="UP000521322"/>
    </source>
</evidence>
<dbReference type="CDD" id="cd00038">
    <property type="entry name" value="CAP_ED"/>
    <property type="match status" value="1"/>
</dbReference>
<dbReference type="Pfam" id="PF16526">
    <property type="entry name" value="CLZ"/>
    <property type="match status" value="1"/>
</dbReference>
<evidence type="ECO:0000256" key="10">
    <source>
        <dbReference type="SAM" id="Phobius"/>
    </source>
</evidence>
<evidence type="ECO:0000256" key="9">
    <source>
        <dbReference type="SAM" id="Coils"/>
    </source>
</evidence>
<evidence type="ECO:0000259" key="11">
    <source>
        <dbReference type="PROSITE" id="PS50042"/>
    </source>
</evidence>
<feature type="non-terminal residue" evidence="12">
    <location>
        <position position="442"/>
    </location>
</feature>
<feature type="transmembrane region" description="Helical" evidence="10">
    <location>
        <begin position="86"/>
        <end position="104"/>
    </location>
</feature>
<dbReference type="PROSITE" id="PS00888">
    <property type="entry name" value="CNMP_BINDING_1"/>
    <property type="match status" value="1"/>
</dbReference>
<proteinExistence type="predicted"/>
<dbReference type="InterPro" id="IPR018488">
    <property type="entry name" value="cNMP-bd_CS"/>
</dbReference>
<keyword evidence="6 10" id="KW-0472">Membrane</keyword>
<keyword evidence="4 10" id="KW-1133">Transmembrane helix</keyword>
<evidence type="ECO:0000313" key="12">
    <source>
        <dbReference type="EMBL" id="NWV76068.1"/>
    </source>
</evidence>
<dbReference type="InterPro" id="IPR018490">
    <property type="entry name" value="cNMP-bd_dom_sf"/>
</dbReference>
<dbReference type="FunFam" id="2.60.120.10:FF:000002">
    <property type="entry name" value="Cyclic nucleotide gated channel alpha 1a"/>
    <property type="match status" value="1"/>
</dbReference>
<dbReference type="InterPro" id="IPR032406">
    <property type="entry name" value="CLZ_dom"/>
</dbReference>
<evidence type="ECO:0000256" key="5">
    <source>
        <dbReference type="ARBA" id="ARBA00023065"/>
    </source>
</evidence>
<dbReference type="PANTHER" id="PTHR45638">
    <property type="entry name" value="CYCLIC NUCLEOTIDE-GATED CATION CHANNEL SUBUNIT A"/>
    <property type="match status" value="1"/>
</dbReference>
<evidence type="ECO:0000256" key="8">
    <source>
        <dbReference type="ARBA" id="ARBA00023303"/>
    </source>
</evidence>
<sequence>GFLEDGILVQDISRTRRHYLGSWTFPCDVIAVLPTELLCLLPGVPRVPGVPAARVNRCLRVLRLFEAFDQCETRTGWPNTFRMAKLMLYLLLGIHWHGCLYFALSAHLGLGVDRWVCPSFTQLLRRYLHSFYFSTLVLATVGDTPAPQREEEFLFLTAGFLLAVLGFATITGSISTVIVNLSAADAAFYPDAGPVQRYLRAQGTGRQLAERVARWHQHLRAQRKLPAEREVLQHLPWGLQAEVAASVHLPALKRVGLFRSWEHGVLRQLVLRLRPQVFGPGEFVCRRGNVGREMYFIREGHLAVVAEDGVTQLAVLGEGLYFGEISLINIKGNMAGNRRTANILSIGYSDLFCLSKEDLAEVLAEFPCARAAMEAKGRELLLRMGQLNTGAEAAAMAAEAEAERRLQGLEVALEGLQIRAARLLAQLDASVLRVALCVQRLE</sequence>
<evidence type="ECO:0000256" key="3">
    <source>
        <dbReference type="ARBA" id="ARBA00022692"/>
    </source>
</evidence>
<dbReference type="SUPFAM" id="SSF81324">
    <property type="entry name" value="Voltage-gated potassium channels"/>
    <property type="match status" value="1"/>
</dbReference>
<comment type="caution">
    <text evidence="12">The sequence shown here is derived from an EMBL/GenBank/DDBJ whole genome shotgun (WGS) entry which is preliminary data.</text>
</comment>
<dbReference type="GO" id="GO:0005886">
    <property type="term" value="C:plasma membrane"/>
    <property type="evidence" value="ECO:0007669"/>
    <property type="project" value="TreeGrafter"/>
</dbReference>
<dbReference type="Pfam" id="PF00520">
    <property type="entry name" value="Ion_trans"/>
    <property type="match status" value="1"/>
</dbReference>
<evidence type="ECO:0000256" key="2">
    <source>
        <dbReference type="ARBA" id="ARBA00022448"/>
    </source>
</evidence>
<evidence type="ECO:0000256" key="4">
    <source>
        <dbReference type="ARBA" id="ARBA00022989"/>
    </source>
</evidence>
<evidence type="ECO:0000256" key="6">
    <source>
        <dbReference type="ARBA" id="ARBA00023136"/>
    </source>
</evidence>
<dbReference type="GO" id="GO:0044877">
    <property type="term" value="F:protein-containing complex binding"/>
    <property type="evidence" value="ECO:0007669"/>
    <property type="project" value="TreeGrafter"/>
</dbReference>
<keyword evidence="13" id="KW-1185">Reference proteome</keyword>
<keyword evidence="8" id="KW-0407">Ion channel</keyword>
<dbReference type="PROSITE" id="PS50042">
    <property type="entry name" value="CNMP_BINDING_3"/>
    <property type="match status" value="1"/>
</dbReference>
<dbReference type="PROSITE" id="PS00889">
    <property type="entry name" value="CNMP_BINDING_2"/>
    <property type="match status" value="1"/>
</dbReference>
<dbReference type="AlphaFoldDB" id="A0A7K6HKP8"/>
<dbReference type="Proteomes" id="UP000521322">
    <property type="component" value="Unassembled WGS sequence"/>
</dbReference>
<feature type="transmembrane region" description="Helical" evidence="10">
    <location>
        <begin position="153"/>
        <end position="174"/>
    </location>
</feature>
<dbReference type="GO" id="GO:0005223">
    <property type="term" value="F:intracellularly cGMP-activated cation channel activity"/>
    <property type="evidence" value="ECO:0007669"/>
    <property type="project" value="TreeGrafter"/>
</dbReference>
<evidence type="ECO:0000256" key="7">
    <source>
        <dbReference type="ARBA" id="ARBA00023286"/>
    </source>
</evidence>
<feature type="non-terminal residue" evidence="12">
    <location>
        <position position="1"/>
    </location>
</feature>
<dbReference type="InterPro" id="IPR050866">
    <property type="entry name" value="CNG_cation_channel"/>
</dbReference>
<feature type="domain" description="Cyclic nucleotide-binding" evidence="11">
    <location>
        <begin position="257"/>
        <end position="363"/>
    </location>
</feature>
<organism evidence="12 13">
    <name type="scientific">Dasyornis broadbenti</name>
    <name type="common">rufous bristle-bird</name>
    <dbReference type="NCBI Taxonomy" id="243059"/>
    <lineage>
        <taxon>Eukaryota</taxon>
        <taxon>Metazoa</taxon>
        <taxon>Chordata</taxon>
        <taxon>Craniata</taxon>
        <taxon>Vertebrata</taxon>
        <taxon>Euteleostomi</taxon>
        <taxon>Archelosauria</taxon>
        <taxon>Archosauria</taxon>
        <taxon>Dinosauria</taxon>
        <taxon>Saurischia</taxon>
        <taxon>Theropoda</taxon>
        <taxon>Coelurosauria</taxon>
        <taxon>Aves</taxon>
        <taxon>Neognathae</taxon>
        <taxon>Neoaves</taxon>
        <taxon>Telluraves</taxon>
        <taxon>Australaves</taxon>
        <taxon>Passeriformes</taxon>
        <taxon>Meliphagoidea</taxon>
        <taxon>Dasyornithidae</taxon>
        <taxon>Dasyornis</taxon>
    </lineage>
</organism>
<name>A0A7K6HKP8_9PASS</name>
<dbReference type="Pfam" id="PF00027">
    <property type="entry name" value="cNMP_binding"/>
    <property type="match status" value="1"/>
</dbReference>
<dbReference type="Gene3D" id="2.60.120.10">
    <property type="entry name" value="Jelly Rolls"/>
    <property type="match status" value="1"/>
</dbReference>
<dbReference type="InterPro" id="IPR014710">
    <property type="entry name" value="RmlC-like_jellyroll"/>
</dbReference>
<comment type="subcellular location">
    <subcellularLocation>
        <location evidence="1">Membrane</location>
        <topology evidence="1">Multi-pass membrane protein</topology>
    </subcellularLocation>
</comment>
<dbReference type="InterPro" id="IPR005821">
    <property type="entry name" value="Ion_trans_dom"/>
</dbReference>
<dbReference type="Gene3D" id="1.10.287.70">
    <property type="match status" value="1"/>
</dbReference>
<evidence type="ECO:0000256" key="1">
    <source>
        <dbReference type="ARBA" id="ARBA00004141"/>
    </source>
</evidence>
<keyword evidence="9" id="KW-0175">Coiled coil</keyword>
<keyword evidence="3 10" id="KW-0812">Transmembrane</keyword>
<dbReference type="EMBL" id="VZRN01001422">
    <property type="protein sequence ID" value="NWV76068.1"/>
    <property type="molecule type" value="Genomic_DNA"/>
</dbReference>
<dbReference type="GO" id="GO:0030553">
    <property type="term" value="F:cGMP binding"/>
    <property type="evidence" value="ECO:0007669"/>
    <property type="project" value="TreeGrafter"/>
</dbReference>
<dbReference type="SMART" id="SM00100">
    <property type="entry name" value="cNMP"/>
    <property type="match status" value="1"/>
</dbReference>
<dbReference type="Gene3D" id="1.10.287.630">
    <property type="entry name" value="Helix hairpin bin"/>
    <property type="match status" value="1"/>
</dbReference>
<protein>
    <submittedName>
        <fullName evidence="12">CNGA4 protein</fullName>
    </submittedName>
</protein>
<keyword evidence="7" id="KW-1071">Ligand-gated ion channel</keyword>
<feature type="coiled-coil region" evidence="9">
    <location>
        <begin position="399"/>
        <end position="426"/>
    </location>
</feature>
<keyword evidence="2" id="KW-0813">Transport</keyword>
<keyword evidence="5" id="KW-0406">Ion transport</keyword>
<feature type="transmembrane region" description="Helical" evidence="10">
    <location>
        <begin position="124"/>
        <end position="141"/>
    </location>
</feature>